<organism evidence="1 2">
    <name type="scientific">Didymella heteroderae</name>
    <dbReference type="NCBI Taxonomy" id="1769908"/>
    <lineage>
        <taxon>Eukaryota</taxon>
        <taxon>Fungi</taxon>
        <taxon>Dikarya</taxon>
        <taxon>Ascomycota</taxon>
        <taxon>Pezizomycotina</taxon>
        <taxon>Dothideomycetes</taxon>
        <taxon>Pleosporomycetidae</taxon>
        <taxon>Pleosporales</taxon>
        <taxon>Pleosporineae</taxon>
        <taxon>Didymellaceae</taxon>
        <taxon>Didymella</taxon>
    </lineage>
</organism>
<sequence length="513" mass="56701">MSQSRYPQYNWRQSKHNHWEREVDEAECFYASLAKSYEGSGRMFFAITGFVSISVDLTNGSIGQDVEDALLDYDKERGKYFKTYNSFDPAHLDFHTESWLSDTFISITPNMHGLDWCNSDPLAPRVPTLFVITPPYSNDSRKGTVNLDLVFRSPHDIIDGIGTLQLLNKLLVTAARYHADPSSFELPLPGSECQNLSPPLRVAALIPPILTLDQQERLQNTISSNAALRQDAELLSVPFTQGEKVPGKHQRAALGLSIGDTNLALQACKALGTTVTHAYHASIALLLRDLRPSRTEARAARYINYCLVNERPNCAAPYSTPDHAAAVYHSVSGTSLALDLTIPSGADRFKDHPSDAKEAQKEFRTLVDQVRDFYTSIRNSPENLALAPSFWSMATPHIANPTSKWSLNTPVPAPNQSPSVSLSSMGKLDNVIAPQHGAFSTKNPWVTGEELGTGIGVFLGTWQGQLQLSAAYNEAWHDREEVRGFLERCCGIVWKGLGLGDGTNHVPKVEWVH</sequence>
<name>A0A9P5C547_9PLEO</name>
<dbReference type="EMBL" id="SWKV01000005">
    <property type="protein sequence ID" value="KAF3046023.1"/>
    <property type="molecule type" value="Genomic_DNA"/>
</dbReference>
<accession>A0A9P5C547</accession>
<dbReference type="PANTHER" id="PTHR42034">
    <property type="entry name" value="CHROMOSOME 7, WHOLE GENOME SHOTGUN SEQUENCE-RELATED"/>
    <property type="match status" value="1"/>
</dbReference>
<dbReference type="Gene3D" id="3.30.559.10">
    <property type="entry name" value="Chloramphenicol acetyltransferase-like domain"/>
    <property type="match status" value="1"/>
</dbReference>
<dbReference type="AlphaFoldDB" id="A0A9P5C547"/>
<dbReference type="InterPro" id="IPR023213">
    <property type="entry name" value="CAT-like_dom_sf"/>
</dbReference>
<reference evidence="1" key="1">
    <citation type="submission" date="2019-04" db="EMBL/GenBank/DDBJ databases">
        <title>Sequencing of skin fungus with MAO and IRED activity.</title>
        <authorList>
            <person name="Marsaioli A.J."/>
            <person name="Bonatto J.M.C."/>
            <person name="Reis Junior O."/>
        </authorList>
    </citation>
    <scope>NUCLEOTIDE SEQUENCE</scope>
    <source>
        <strain evidence="1">28M1</strain>
    </source>
</reference>
<keyword evidence="2" id="KW-1185">Reference proteome</keyword>
<comment type="caution">
    <text evidence="1">The sequence shown here is derived from an EMBL/GenBank/DDBJ whole genome shotgun (WGS) entry which is preliminary data.</text>
</comment>
<dbReference type="Gene3D" id="3.30.559.30">
    <property type="entry name" value="Nonribosomal peptide synthetase, condensation domain"/>
    <property type="match status" value="1"/>
</dbReference>
<evidence type="ECO:0000313" key="2">
    <source>
        <dbReference type="Proteomes" id="UP000758155"/>
    </source>
</evidence>
<dbReference type="PANTHER" id="PTHR42034:SF1">
    <property type="entry name" value="CONDENSATION DOMAIN-CONTAINING PROTEIN"/>
    <property type="match status" value="1"/>
</dbReference>
<proteinExistence type="predicted"/>
<gene>
    <name evidence="1" type="ORF">E8E12_010394</name>
</gene>
<dbReference type="Proteomes" id="UP000758155">
    <property type="component" value="Unassembled WGS sequence"/>
</dbReference>
<evidence type="ECO:0000313" key="1">
    <source>
        <dbReference type="EMBL" id="KAF3046023.1"/>
    </source>
</evidence>
<dbReference type="OrthoDB" id="2548233at2759"/>
<protein>
    <submittedName>
        <fullName evidence="1">Uncharacterized protein</fullName>
    </submittedName>
</protein>